<name>A0A674CJM3_SALTR</name>
<protein>
    <submittedName>
        <fullName evidence="3">THAP domain containing 4</fullName>
    </submittedName>
</protein>
<evidence type="ECO:0000259" key="2">
    <source>
        <dbReference type="Pfam" id="PF08768"/>
    </source>
</evidence>
<sequence>MKPLCSHITELNPTLLALDWLLGVWQSDEPGEGSFSSIPPFRYTETLHPSHVGQPVINFNKKPMHRECGFIRMQPGGNRVAFIMAQSSDIGLDLTGQQLSLHALARTPCTAGKTGTFQSDVHKPLSIQRGWPMPLIDIQCLV</sequence>
<dbReference type="Pfam" id="PF08768">
    <property type="entry name" value="THAP4_heme-bd"/>
    <property type="match status" value="1"/>
</dbReference>
<feature type="domain" description="THAP4-like heme-binding" evidence="2">
    <location>
        <begin position="15"/>
        <end position="90"/>
    </location>
</feature>
<dbReference type="InParanoid" id="A0A674CJM3"/>
<evidence type="ECO:0000256" key="1">
    <source>
        <dbReference type="ARBA" id="ARBA00036993"/>
    </source>
</evidence>
<comment type="catalytic activity">
    <reaction evidence="1">
        <text>peroxynitrite = nitrate</text>
        <dbReference type="Rhea" id="RHEA:63116"/>
        <dbReference type="ChEBI" id="CHEBI:17632"/>
        <dbReference type="ChEBI" id="CHEBI:25941"/>
    </reaction>
    <physiologicalReaction direction="left-to-right" evidence="1">
        <dbReference type="Rhea" id="RHEA:63117"/>
    </physiologicalReaction>
</comment>
<evidence type="ECO:0000313" key="4">
    <source>
        <dbReference type="Proteomes" id="UP000472277"/>
    </source>
</evidence>
<dbReference type="InterPro" id="IPR014878">
    <property type="entry name" value="THAP4-like_heme-bd"/>
</dbReference>
<dbReference type="PANTHER" id="PTHR15854:SF4">
    <property type="entry name" value="PEROXYNITRITE ISOMERASE THAP4"/>
    <property type="match status" value="1"/>
</dbReference>
<organism evidence="3 4">
    <name type="scientific">Salmo trutta</name>
    <name type="common">Brown trout</name>
    <dbReference type="NCBI Taxonomy" id="8032"/>
    <lineage>
        <taxon>Eukaryota</taxon>
        <taxon>Metazoa</taxon>
        <taxon>Chordata</taxon>
        <taxon>Craniata</taxon>
        <taxon>Vertebrata</taxon>
        <taxon>Euteleostomi</taxon>
        <taxon>Actinopterygii</taxon>
        <taxon>Neopterygii</taxon>
        <taxon>Teleostei</taxon>
        <taxon>Protacanthopterygii</taxon>
        <taxon>Salmoniformes</taxon>
        <taxon>Salmonidae</taxon>
        <taxon>Salmoninae</taxon>
        <taxon>Salmo</taxon>
    </lineage>
</organism>
<dbReference type="Proteomes" id="UP000472277">
    <property type="component" value="Chromosome 21"/>
</dbReference>
<dbReference type="PANTHER" id="PTHR15854">
    <property type="entry name" value="THAP4 PROTEIN"/>
    <property type="match status" value="1"/>
</dbReference>
<evidence type="ECO:0000313" key="3">
    <source>
        <dbReference type="Ensembl" id="ENSSTUP00000083872.1"/>
    </source>
</evidence>
<dbReference type="OMA" id="MKPLCSH"/>
<dbReference type="Ensembl" id="ENSSTUT00000089192.1">
    <property type="protein sequence ID" value="ENSSTUP00000083872.1"/>
    <property type="gene ID" value="ENSSTUG00000036850.1"/>
</dbReference>
<accession>A0A674CJM3</accession>
<dbReference type="Gene3D" id="2.40.128.20">
    <property type="match status" value="1"/>
</dbReference>
<reference evidence="3" key="2">
    <citation type="submission" date="2025-09" db="UniProtKB">
        <authorList>
            <consortium name="Ensembl"/>
        </authorList>
    </citation>
    <scope>IDENTIFICATION</scope>
</reference>
<proteinExistence type="predicted"/>
<dbReference type="InterPro" id="IPR045165">
    <property type="entry name" value="Nitrobindin"/>
</dbReference>
<dbReference type="AlphaFoldDB" id="A0A674CJM3"/>
<dbReference type="GeneTree" id="ENSGT00940000158447"/>
<dbReference type="SUPFAM" id="SSF50814">
    <property type="entry name" value="Lipocalins"/>
    <property type="match status" value="1"/>
</dbReference>
<keyword evidence="4" id="KW-1185">Reference proteome</keyword>
<dbReference type="CDD" id="cd07828">
    <property type="entry name" value="lipocalin_heme-bd-THAP4-like"/>
    <property type="match status" value="1"/>
</dbReference>
<dbReference type="InterPro" id="IPR012674">
    <property type="entry name" value="Calycin"/>
</dbReference>
<reference evidence="3" key="1">
    <citation type="submission" date="2025-08" db="UniProtKB">
        <authorList>
            <consortium name="Ensembl"/>
        </authorList>
    </citation>
    <scope>IDENTIFICATION</scope>
</reference>